<keyword evidence="8" id="KW-0472">Membrane</keyword>
<dbReference type="OrthoDB" id="3934656at2759"/>
<dbReference type="GO" id="GO:0020037">
    <property type="term" value="F:heme binding"/>
    <property type="evidence" value="ECO:0007669"/>
    <property type="project" value="InterPro"/>
</dbReference>
<evidence type="ECO:0000256" key="6">
    <source>
        <dbReference type="PIRSR" id="PIRSR602401-1"/>
    </source>
</evidence>
<keyword evidence="4 6" id="KW-0479">Metal-binding</keyword>
<evidence type="ECO:0000256" key="7">
    <source>
        <dbReference type="RuleBase" id="RU000461"/>
    </source>
</evidence>
<keyword evidence="7" id="KW-0503">Monooxygenase</keyword>
<dbReference type="SUPFAM" id="SSF48264">
    <property type="entry name" value="Cytochrome P450"/>
    <property type="match status" value="1"/>
</dbReference>
<dbReference type="Pfam" id="PF00067">
    <property type="entry name" value="p450"/>
    <property type="match status" value="1"/>
</dbReference>
<evidence type="ECO:0000256" key="3">
    <source>
        <dbReference type="ARBA" id="ARBA00022617"/>
    </source>
</evidence>
<organism evidence="9 10">
    <name type="scientific">Akanthomyces lecanii RCEF 1005</name>
    <dbReference type="NCBI Taxonomy" id="1081108"/>
    <lineage>
        <taxon>Eukaryota</taxon>
        <taxon>Fungi</taxon>
        <taxon>Dikarya</taxon>
        <taxon>Ascomycota</taxon>
        <taxon>Pezizomycotina</taxon>
        <taxon>Sordariomycetes</taxon>
        <taxon>Hypocreomycetidae</taxon>
        <taxon>Hypocreales</taxon>
        <taxon>Cordycipitaceae</taxon>
        <taxon>Akanthomyces</taxon>
        <taxon>Cordyceps confragosa</taxon>
    </lineage>
</organism>
<dbReference type="AlphaFoldDB" id="A0A168JQL4"/>
<reference evidence="9 10" key="1">
    <citation type="journal article" date="2016" name="Genome Biol. Evol.">
        <title>Divergent and convergent evolution of fungal pathogenicity.</title>
        <authorList>
            <person name="Shang Y."/>
            <person name="Xiao G."/>
            <person name="Zheng P."/>
            <person name="Cen K."/>
            <person name="Zhan S."/>
            <person name="Wang C."/>
        </authorList>
    </citation>
    <scope>NUCLEOTIDE SEQUENCE [LARGE SCALE GENOMIC DNA]</scope>
    <source>
        <strain evidence="9 10">RCEF 1005</strain>
    </source>
</reference>
<comment type="cofactor">
    <cofactor evidence="1 6">
        <name>heme</name>
        <dbReference type="ChEBI" id="CHEBI:30413"/>
    </cofactor>
</comment>
<dbReference type="PRINTS" id="PR00385">
    <property type="entry name" value="P450"/>
</dbReference>
<sequence>MDIQIGAVSAKAFLVLRHALGATAIALLTLLIVIITHRLFLGPLSRIPGPRLAALSNLWYARHARNGSTAAMAKQLHRQYGPAVRVGPKEVWFNTKEAYDQIYSTGTRGYEKSDFYLATALVRPRIDWQLNAEFEDNLDLLSERDMHRYRLQRRLIGRVYRTANATRHEHAINTVLDAVTGKFNSMNGAEIDLKEWMHIVAVESLGAMVLSWSPGMLKAGTDRHTSYQSYLGWRRKSVFGLFPLITKLEVNHKWIGRIFGTLWGITYQTPKGFRPFFPDVARKVARRIKNATNPTNNQREDLMTDLISLHKDKPEFTELYLRKMAVTNFGAGHETLASTLTAIMAMLGTHPEVQSVARREIHSQQTSKSYKAASSVSYADASELVYTRAVIREAMRLLPVISMSLPRVVPLEGGGLQLHGLYIPPGTTVGCNPVALHRNPDVCGPNPDTFDPHRWLTGRDRSDDDDDDDGEARVRALERYSLNWGGGSRTCPGRHVAEMIVLKCVVRLLERFEIRAVVPPEEEQGPTYFLAMLTGVRARFLPLEESKLE</sequence>
<dbReference type="PANTHER" id="PTHR24305:SF232">
    <property type="entry name" value="P450, PUTATIVE (EUROFUNG)-RELATED"/>
    <property type="match status" value="1"/>
</dbReference>
<accession>A0A168JQL4</accession>
<gene>
    <name evidence="9" type="ORF">LEL_00288</name>
</gene>
<protein>
    <submittedName>
        <fullName evidence="9">Cytochrome P450</fullName>
    </submittedName>
</protein>
<feature type="transmembrane region" description="Helical" evidence="8">
    <location>
        <begin position="20"/>
        <end position="41"/>
    </location>
</feature>
<dbReference type="STRING" id="1081108.A0A168JQL4"/>
<evidence type="ECO:0000256" key="1">
    <source>
        <dbReference type="ARBA" id="ARBA00001971"/>
    </source>
</evidence>
<evidence type="ECO:0000256" key="2">
    <source>
        <dbReference type="ARBA" id="ARBA00010617"/>
    </source>
</evidence>
<evidence type="ECO:0000313" key="9">
    <source>
        <dbReference type="EMBL" id="OAA80743.1"/>
    </source>
</evidence>
<evidence type="ECO:0000256" key="4">
    <source>
        <dbReference type="ARBA" id="ARBA00022723"/>
    </source>
</evidence>
<feature type="binding site" description="axial binding residue" evidence="6">
    <location>
        <position position="491"/>
    </location>
    <ligand>
        <name>heme</name>
        <dbReference type="ChEBI" id="CHEBI:30413"/>
    </ligand>
    <ligandPart>
        <name>Fe</name>
        <dbReference type="ChEBI" id="CHEBI:18248"/>
    </ligandPart>
</feature>
<comment type="similarity">
    <text evidence="2 7">Belongs to the cytochrome P450 family.</text>
</comment>
<name>A0A168JQL4_CORDF</name>
<keyword evidence="8" id="KW-0812">Transmembrane</keyword>
<dbReference type="PANTHER" id="PTHR24305">
    <property type="entry name" value="CYTOCHROME P450"/>
    <property type="match status" value="1"/>
</dbReference>
<dbReference type="GO" id="GO:0004497">
    <property type="term" value="F:monooxygenase activity"/>
    <property type="evidence" value="ECO:0007669"/>
    <property type="project" value="UniProtKB-KW"/>
</dbReference>
<keyword evidence="8" id="KW-1133">Transmembrane helix</keyword>
<dbReference type="InterPro" id="IPR036396">
    <property type="entry name" value="Cyt_P450_sf"/>
</dbReference>
<keyword evidence="7" id="KW-0560">Oxidoreductase</keyword>
<dbReference type="Proteomes" id="UP000076881">
    <property type="component" value="Unassembled WGS sequence"/>
</dbReference>
<keyword evidence="3 6" id="KW-0349">Heme</keyword>
<dbReference type="InterPro" id="IPR001128">
    <property type="entry name" value="Cyt_P450"/>
</dbReference>
<dbReference type="InterPro" id="IPR002401">
    <property type="entry name" value="Cyt_P450_E_grp-I"/>
</dbReference>
<dbReference type="InterPro" id="IPR017972">
    <property type="entry name" value="Cyt_P450_CS"/>
</dbReference>
<dbReference type="GO" id="GO:0016705">
    <property type="term" value="F:oxidoreductase activity, acting on paired donors, with incorporation or reduction of molecular oxygen"/>
    <property type="evidence" value="ECO:0007669"/>
    <property type="project" value="InterPro"/>
</dbReference>
<evidence type="ECO:0000256" key="5">
    <source>
        <dbReference type="ARBA" id="ARBA00023004"/>
    </source>
</evidence>
<dbReference type="PROSITE" id="PS00086">
    <property type="entry name" value="CYTOCHROME_P450"/>
    <property type="match status" value="1"/>
</dbReference>
<comment type="caution">
    <text evidence="9">The sequence shown here is derived from an EMBL/GenBank/DDBJ whole genome shotgun (WGS) entry which is preliminary data.</text>
</comment>
<proteinExistence type="inferred from homology"/>
<evidence type="ECO:0000313" key="10">
    <source>
        <dbReference type="Proteomes" id="UP000076881"/>
    </source>
</evidence>
<keyword evidence="10" id="KW-1185">Reference proteome</keyword>
<dbReference type="PRINTS" id="PR00463">
    <property type="entry name" value="EP450I"/>
</dbReference>
<dbReference type="EMBL" id="AZHF01000001">
    <property type="protein sequence ID" value="OAA80743.1"/>
    <property type="molecule type" value="Genomic_DNA"/>
</dbReference>
<evidence type="ECO:0000256" key="8">
    <source>
        <dbReference type="SAM" id="Phobius"/>
    </source>
</evidence>
<dbReference type="GO" id="GO:0005506">
    <property type="term" value="F:iron ion binding"/>
    <property type="evidence" value="ECO:0007669"/>
    <property type="project" value="InterPro"/>
</dbReference>
<dbReference type="Gene3D" id="1.10.630.10">
    <property type="entry name" value="Cytochrome P450"/>
    <property type="match status" value="1"/>
</dbReference>
<dbReference type="InterPro" id="IPR050121">
    <property type="entry name" value="Cytochrome_P450_monoxygenase"/>
</dbReference>
<keyword evidence="5 6" id="KW-0408">Iron</keyword>